<evidence type="ECO:0000313" key="1">
    <source>
        <dbReference type="EMBL" id="MBI3126733.1"/>
    </source>
</evidence>
<name>A0A932MMI7_UNCTE</name>
<sequence length="118" mass="13310">MSAGAGRPRRRRRCESEVDPRPAVQILAEEAVLTKPMLAKVLGYRSVRGVDNIIMEDCASEAPCLRPVYLRRADHGPPQPGVPSFKSLRFRKEDVLRYIEKMQVDFPFDLEWKNGGGG</sequence>
<reference evidence="1" key="1">
    <citation type="submission" date="2020-07" db="EMBL/GenBank/DDBJ databases">
        <title>Huge and variable diversity of episymbiotic CPR bacteria and DPANN archaea in groundwater ecosystems.</title>
        <authorList>
            <person name="He C.Y."/>
            <person name="Keren R."/>
            <person name="Whittaker M."/>
            <person name="Farag I.F."/>
            <person name="Doudna J."/>
            <person name="Cate J.H.D."/>
            <person name="Banfield J.F."/>
        </authorList>
    </citation>
    <scope>NUCLEOTIDE SEQUENCE</scope>
    <source>
        <strain evidence="1">NC_groundwater_763_Ag_S-0.2um_68_21</strain>
    </source>
</reference>
<comment type="caution">
    <text evidence="1">The sequence shown here is derived from an EMBL/GenBank/DDBJ whole genome shotgun (WGS) entry which is preliminary data.</text>
</comment>
<proteinExistence type="predicted"/>
<evidence type="ECO:0000313" key="2">
    <source>
        <dbReference type="Proteomes" id="UP000782312"/>
    </source>
</evidence>
<dbReference type="EMBL" id="JACPUR010000010">
    <property type="protein sequence ID" value="MBI3126733.1"/>
    <property type="molecule type" value="Genomic_DNA"/>
</dbReference>
<gene>
    <name evidence="1" type="ORF">HYZ11_03920</name>
</gene>
<protein>
    <submittedName>
        <fullName evidence="1">Uncharacterized protein</fullName>
    </submittedName>
</protein>
<dbReference type="Proteomes" id="UP000782312">
    <property type="component" value="Unassembled WGS sequence"/>
</dbReference>
<accession>A0A932MMI7</accession>
<organism evidence="1 2">
    <name type="scientific">Tectimicrobiota bacterium</name>
    <dbReference type="NCBI Taxonomy" id="2528274"/>
    <lineage>
        <taxon>Bacteria</taxon>
        <taxon>Pseudomonadati</taxon>
        <taxon>Nitrospinota/Tectimicrobiota group</taxon>
        <taxon>Candidatus Tectimicrobiota</taxon>
    </lineage>
</organism>
<dbReference type="AlphaFoldDB" id="A0A932MMI7"/>